<dbReference type="EMBL" id="JAMKPW020000021">
    <property type="protein sequence ID" value="KAK8207657.1"/>
    <property type="molecule type" value="Genomic_DNA"/>
</dbReference>
<keyword evidence="2" id="KW-1185">Reference proteome</keyword>
<protein>
    <submittedName>
        <fullName evidence="1">Uncharacterized protein</fullName>
    </submittedName>
</protein>
<gene>
    <name evidence="1" type="ORF">M8818_004311</name>
</gene>
<reference evidence="1" key="1">
    <citation type="submission" date="2024-02" db="EMBL/GenBank/DDBJ databases">
        <title>Metagenome Assembled Genome of Zalaria obscura JY119.</title>
        <authorList>
            <person name="Vighnesh L."/>
            <person name="Jagadeeshwari U."/>
            <person name="Venkata Ramana C."/>
            <person name="Sasikala C."/>
        </authorList>
    </citation>
    <scope>NUCLEOTIDE SEQUENCE</scope>
    <source>
        <strain evidence="1">JY119</strain>
    </source>
</reference>
<name>A0ACC3SE37_9PEZI</name>
<dbReference type="Proteomes" id="UP001320706">
    <property type="component" value="Unassembled WGS sequence"/>
</dbReference>
<sequence length="107" mass="11925">MCFEITWPAECGHEQHTGKYQLCQITLQKSMLPVQHPTFEQTCGKPLKWLERPPDDRPKGKVICKQCGKETGADLNAPTRGPAGGIIPSRNPLAEPHNPLTQQPRSK</sequence>
<comment type="caution">
    <text evidence="1">The sequence shown here is derived from an EMBL/GenBank/DDBJ whole genome shotgun (WGS) entry which is preliminary data.</text>
</comment>
<proteinExistence type="predicted"/>
<evidence type="ECO:0000313" key="1">
    <source>
        <dbReference type="EMBL" id="KAK8207657.1"/>
    </source>
</evidence>
<evidence type="ECO:0000313" key="2">
    <source>
        <dbReference type="Proteomes" id="UP001320706"/>
    </source>
</evidence>
<organism evidence="1 2">
    <name type="scientific">Zalaria obscura</name>
    <dbReference type="NCBI Taxonomy" id="2024903"/>
    <lineage>
        <taxon>Eukaryota</taxon>
        <taxon>Fungi</taxon>
        <taxon>Dikarya</taxon>
        <taxon>Ascomycota</taxon>
        <taxon>Pezizomycotina</taxon>
        <taxon>Dothideomycetes</taxon>
        <taxon>Dothideomycetidae</taxon>
        <taxon>Dothideales</taxon>
        <taxon>Zalariaceae</taxon>
        <taxon>Zalaria</taxon>
    </lineage>
</organism>
<accession>A0ACC3SE37</accession>